<accession>F9WCT1</accession>
<keyword evidence="1" id="KW-1133">Transmembrane helix</keyword>
<keyword evidence="1" id="KW-0472">Membrane</keyword>
<dbReference type="VEuPathDB" id="TriTrypDB:TcIL3000_0_56420"/>
<sequence>MSRKLHPPPEFPPYPPLFFLLLFGSVSALGLTFSQMLVSGLKCFVPYFLQFTCCSLMFFPSSGEGSGGPSYSHLFYLQVYHLLAKTLGINIYIFWCVFRYLDNSLLIFVCAPLSHSHSPHCYFYVRVVSLSTYCESILYSQLVLAVDYTERWCGLASSGRRNIRVPCFFFPFSYSVTIARP</sequence>
<feature type="transmembrane region" description="Helical" evidence="1">
    <location>
        <begin position="40"/>
        <end position="59"/>
    </location>
</feature>
<keyword evidence="1" id="KW-0812">Transmembrane</keyword>
<dbReference type="Proteomes" id="UP000000702">
    <property type="component" value="Unassembled WGS sequence"/>
</dbReference>
<dbReference type="AlphaFoldDB" id="F9WCT1"/>
<keyword evidence="3" id="KW-1185">Reference proteome</keyword>
<feature type="transmembrane region" description="Helical" evidence="1">
    <location>
        <begin position="14"/>
        <end position="33"/>
    </location>
</feature>
<reference evidence="3" key="1">
    <citation type="submission" date="2011-07" db="EMBL/GenBank/DDBJ databases">
        <title>Divergent evolution of antigenic variation in African trypanosomes.</title>
        <authorList>
            <person name="Jackson A.P."/>
            <person name="Berry A."/>
            <person name="Allison H.C."/>
            <person name="Burton P."/>
            <person name="Anderson J."/>
            <person name="Aslett M."/>
            <person name="Brown R."/>
            <person name="Corton N."/>
            <person name="Harris D."/>
            <person name="Hauser H."/>
            <person name="Gamble J."/>
            <person name="Gilderthorp R."/>
            <person name="McQuillan J."/>
            <person name="Quail M.A."/>
            <person name="Sanders M."/>
            <person name="Van Tonder A."/>
            <person name="Ginger M.L."/>
            <person name="Donelson J.E."/>
            <person name="Field M.C."/>
            <person name="Barry J.D."/>
            <person name="Berriman M."/>
            <person name="Hertz-Fowler C."/>
        </authorList>
    </citation>
    <scope>NUCLEOTIDE SEQUENCE [LARGE SCALE GENOMIC DNA]</scope>
    <source>
        <strain evidence="3">IL3000</strain>
    </source>
</reference>
<feature type="transmembrane region" description="Helical" evidence="1">
    <location>
        <begin position="79"/>
        <end position="98"/>
    </location>
</feature>
<name>F9WCT1_TRYCI</name>
<reference evidence="2 3" key="2">
    <citation type="journal article" date="2012" name="Proc. Natl. Acad. Sci. U.S.A.">
        <title>Antigenic diversity is generated by distinct evolutionary mechanisms in African trypanosome species.</title>
        <authorList>
            <person name="Jackson A.P."/>
            <person name="Berry A."/>
            <person name="Aslett M."/>
            <person name="Allison H.C."/>
            <person name="Burton P."/>
            <person name="Vavrova-Anderson J."/>
            <person name="Brown R."/>
            <person name="Browne H."/>
            <person name="Corton N."/>
            <person name="Hauser H."/>
            <person name="Gamble J."/>
            <person name="Gilderthorp R."/>
            <person name="Marcello L."/>
            <person name="McQuillan J."/>
            <person name="Otto T.D."/>
            <person name="Quail M.A."/>
            <person name="Sanders M.J."/>
            <person name="van Tonder A."/>
            <person name="Ginger M.L."/>
            <person name="Field M.C."/>
            <person name="Barry J.D."/>
            <person name="Hertz-Fowler C."/>
            <person name="Berriman M."/>
        </authorList>
    </citation>
    <scope>NUCLEOTIDE SEQUENCE [LARGE SCALE GENOMIC DNA]</scope>
    <source>
        <strain evidence="2 3">IL3000</strain>
    </source>
</reference>
<evidence type="ECO:0000313" key="2">
    <source>
        <dbReference type="EMBL" id="CCD15079.1"/>
    </source>
</evidence>
<gene>
    <name evidence="2" type="ORF">TCIL3000_0_56420</name>
</gene>
<proteinExistence type="predicted"/>
<organism evidence="2 3">
    <name type="scientific">Trypanosoma congolense (strain IL3000)</name>
    <dbReference type="NCBI Taxonomy" id="1068625"/>
    <lineage>
        <taxon>Eukaryota</taxon>
        <taxon>Discoba</taxon>
        <taxon>Euglenozoa</taxon>
        <taxon>Kinetoplastea</taxon>
        <taxon>Metakinetoplastina</taxon>
        <taxon>Trypanosomatida</taxon>
        <taxon>Trypanosomatidae</taxon>
        <taxon>Trypanosoma</taxon>
        <taxon>Nannomonas</taxon>
    </lineage>
</organism>
<evidence type="ECO:0000256" key="1">
    <source>
        <dbReference type="SAM" id="Phobius"/>
    </source>
</evidence>
<evidence type="ECO:0000313" key="3">
    <source>
        <dbReference type="Proteomes" id="UP000000702"/>
    </source>
</evidence>
<protein>
    <submittedName>
        <fullName evidence="2">WGS project CAEQ00000000 data, annotated contig 2263</fullName>
    </submittedName>
</protein>
<dbReference type="EMBL" id="CAEQ01001757">
    <property type="protein sequence ID" value="CCD15079.1"/>
    <property type="molecule type" value="Genomic_DNA"/>
</dbReference>
<comment type="caution">
    <text evidence="2">The sequence shown here is derived from an EMBL/GenBank/DDBJ whole genome shotgun (WGS) entry which is preliminary data.</text>
</comment>